<keyword evidence="2" id="KW-0808">Transferase</keyword>
<dbReference type="STRING" id="227084.SAMN05421855_104190"/>
<evidence type="ECO:0000313" key="3">
    <source>
        <dbReference type="Proteomes" id="UP000199321"/>
    </source>
</evidence>
<protein>
    <submittedName>
        <fullName evidence="2">Glycosyltransferase involved in cell wall bisynthesis</fullName>
    </submittedName>
</protein>
<accession>A0A1G7HMZ8</accession>
<sequence>MKKKVVWICSFANEEVKNILESEKDIDAAPWISELIGIFRNREDIDLSIISPNYFNNEYKEFTLGNINIYLYKYKPSFLPHRAYNLTLNYKIATKSVLKIMGELNPDLIHLHGSENPFYGASALKLINKFPTLVSIQGFVSLSSKPKNIISQYVRWNRMRFERKINSKASYFVLSSTNDKKNLKGTNTKAKIYINYYPTIVPEVSSSDFIDKKYDIVYYARVTKNKGIEDLINAMHILKETNPSISAIIIGGGSETYIGYIKELIVSLGLTNNINFAGFQKTQQDVFRLAIQAKIYVLPTHFDGVPGSIRESMFMRIPVVANAVGGIPSLNDEKECITLVENQNISDLVEKIKLVLNDRKRTEKLVQNGFELIMDKYDNEKIYQNFINIYKDILRIEHKQ</sequence>
<dbReference type="PANTHER" id="PTHR12526:SF630">
    <property type="entry name" value="GLYCOSYLTRANSFERASE"/>
    <property type="match status" value="1"/>
</dbReference>
<dbReference type="Gene3D" id="3.40.50.2000">
    <property type="entry name" value="Glycogen Phosphorylase B"/>
    <property type="match status" value="2"/>
</dbReference>
<proteinExistence type="predicted"/>
<dbReference type="RefSeq" id="WP_093144847.1">
    <property type="nucleotide sequence ID" value="NZ_BMWO01000004.1"/>
</dbReference>
<evidence type="ECO:0000259" key="1">
    <source>
        <dbReference type="Pfam" id="PF00534"/>
    </source>
</evidence>
<dbReference type="InterPro" id="IPR001296">
    <property type="entry name" value="Glyco_trans_1"/>
</dbReference>
<dbReference type="CDD" id="cd03801">
    <property type="entry name" value="GT4_PimA-like"/>
    <property type="match status" value="1"/>
</dbReference>
<gene>
    <name evidence="2" type="ORF">SAMN05421855_104190</name>
</gene>
<dbReference type="PANTHER" id="PTHR12526">
    <property type="entry name" value="GLYCOSYLTRANSFERASE"/>
    <property type="match status" value="1"/>
</dbReference>
<dbReference type="EMBL" id="FNBA01000004">
    <property type="protein sequence ID" value="SDF01825.1"/>
    <property type="molecule type" value="Genomic_DNA"/>
</dbReference>
<organism evidence="2 3">
    <name type="scientific">Ulvibacter litoralis</name>
    <dbReference type="NCBI Taxonomy" id="227084"/>
    <lineage>
        <taxon>Bacteria</taxon>
        <taxon>Pseudomonadati</taxon>
        <taxon>Bacteroidota</taxon>
        <taxon>Flavobacteriia</taxon>
        <taxon>Flavobacteriales</taxon>
        <taxon>Flavobacteriaceae</taxon>
        <taxon>Ulvibacter</taxon>
    </lineage>
</organism>
<reference evidence="2 3" key="1">
    <citation type="submission" date="2016-10" db="EMBL/GenBank/DDBJ databases">
        <authorList>
            <person name="de Groot N.N."/>
        </authorList>
    </citation>
    <scope>NUCLEOTIDE SEQUENCE [LARGE SCALE GENOMIC DNA]</scope>
    <source>
        <strain evidence="2 3">DSM 16195</strain>
    </source>
</reference>
<feature type="domain" description="Glycosyl transferase family 1" evidence="1">
    <location>
        <begin position="209"/>
        <end position="370"/>
    </location>
</feature>
<dbReference type="AlphaFoldDB" id="A0A1G7HMZ8"/>
<dbReference type="GO" id="GO:0016757">
    <property type="term" value="F:glycosyltransferase activity"/>
    <property type="evidence" value="ECO:0007669"/>
    <property type="project" value="InterPro"/>
</dbReference>
<dbReference type="OrthoDB" id="9811239at2"/>
<evidence type="ECO:0000313" key="2">
    <source>
        <dbReference type="EMBL" id="SDF01825.1"/>
    </source>
</evidence>
<name>A0A1G7HMZ8_9FLAO</name>
<dbReference type="Pfam" id="PF00534">
    <property type="entry name" value="Glycos_transf_1"/>
    <property type="match status" value="1"/>
</dbReference>
<keyword evidence="3" id="KW-1185">Reference proteome</keyword>
<dbReference type="SUPFAM" id="SSF53756">
    <property type="entry name" value="UDP-Glycosyltransferase/glycogen phosphorylase"/>
    <property type="match status" value="1"/>
</dbReference>
<dbReference type="Proteomes" id="UP000199321">
    <property type="component" value="Unassembled WGS sequence"/>
</dbReference>